<dbReference type="GO" id="GO:0046873">
    <property type="term" value="F:metal ion transmembrane transporter activity"/>
    <property type="evidence" value="ECO:0007669"/>
    <property type="project" value="InterPro"/>
</dbReference>
<comment type="caution">
    <text evidence="7">The sequence shown here is derived from an EMBL/GenBank/DDBJ whole genome shotgun (WGS) entry which is preliminary data.</text>
</comment>
<dbReference type="VEuPathDB" id="TriTrypDB:C3747_137g104"/>
<dbReference type="VEuPathDB" id="TriTrypDB:TcCLB.509233.60"/>
<dbReference type="EMBL" id="PRFA01000012">
    <property type="protein sequence ID" value="PWU98381.1"/>
    <property type="molecule type" value="Genomic_DNA"/>
</dbReference>
<protein>
    <recommendedName>
        <fullName evidence="9">MGT2 magnesium transporter</fullName>
    </recommendedName>
</protein>
<dbReference type="VEuPathDB" id="TriTrypDB:Tc_MARK_5355"/>
<dbReference type="InterPro" id="IPR045861">
    <property type="entry name" value="CorA_cytoplasmic_dom"/>
</dbReference>
<dbReference type="VEuPathDB" id="TriTrypDB:BCY84_21198"/>
<proteinExistence type="inferred from homology"/>
<evidence type="ECO:0000256" key="5">
    <source>
        <dbReference type="ARBA" id="ARBA00023136"/>
    </source>
</evidence>
<comment type="similarity">
    <text evidence="2">Belongs to the CorA metal ion transporter (MIT) (TC 1.A.35) family.</text>
</comment>
<reference evidence="7 8" key="1">
    <citation type="journal article" date="2018" name="Microb. Genom.">
        <title>Expanding an expanded genome: long-read sequencing of Trypanosoma cruzi.</title>
        <authorList>
            <person name="Berna L."/>
            <person name="Rodriguez M."/>
            <person name="Chiribao M.L."/>
            <person name="Parodi-Talice A."/>
            <person name="Pita S."/>
            <person name="Rijo G."/>
            <person name="Alvarez-Valin F."/>
            <person name="Robello C."/>
        </authorList>
    </citation>
    <scope>NUCLEOTIDE SEQUENCE [LARGE SCALE GENOMIC DNA]</scope>
    <source>
        <strain evidence="7 8">Dm28c</strain>
    </source>
</reference>
<dbReference type="VEuPathDB" id="TriTrypDB:TcG_03569"/>
<gene>
    <name evidence="7" type="ORF">C4B63_12g344</name>
</gene>
<dbReference type="InterPro" id="IPR045863">
    <property type="entry name" value="CorA_TM1_TM2"/>
</dbReference>
<dbReference type="SUPFAM" id="SSF144083">
    <property type="entry name" value="Magnesium transport protein CorA, transmembrane region"/>
    <property type="match status" value="1"/>
</dbReference>
<dbReference type="VEuPathDB" id="TriTrypDB:TcCLB.509437.60"/>
<organism evidence="7 8">
    <name type="scientific">Trypanosoma cruzi</name>
    <dbReference type="NCBI Taxonomy" id="5693"/>
    <lineage>
        <taxon>Eukaryota</taxon>
        <taxon>Discoba</taxon>
        <taxon>Euglenozoa</taxon>
        <taxon>Kinetoplastea</taxon>
        <taxon>Metakinetoplastina</taxon>
        <taxon>Trypanosomatida</taxon>
        <taxon>Trypanosomatidae</taxon>
        <taxon>Trypanosoma</taxon>
        <taxon>Schizotrypanum</taxon>
    </lineage>
</organism>
<dbReference type="Gene3D" id="1.20.58.340">
    <property type="entry name" value="Magnesium transport protein CorA, transmembrane region"/>
    <property type="match status" value="2"/>
</dbReference>
<evidence type="ECO:0000313" key="7">
    <source>
        <dbReference type="EMBL" id="PWU98381.1"/>
    </source>
</evidence>
<evidence type="ECO:0000313" key="8">
    <source>
        <dbReference type="Proteomes" id="UP000246121"/>
    </source>
</evidence>
<feature type="transmembrane region" description="Helical" evidence="6">
    <location>
        <begin position="329"/>
        <end position="351"/>
    </location>
</feature>
<dbReference type="PANTHER" id="PTHR21535:SF95">
    <property type="entry name" value="MGT2 MAGNESIUM TRANSPORTER"/>
    <property type="match status" value="1"/>
</dbReference>
<evidence type="ECO:0000256" key="3">
    <source>
        <dbReference type="ARBA" id="ARBA00022692"/>
    </source>
</evidence>
<keyword evidence="4 6" id="KW-1133">Transmembrane helix</keyword>
<accession>A0A2V2VPV1</accession>
<dbReference type="InterPro" id="IPR002523">
    <property type="entry name" value="MgTranspt_CorA/ZnTranspt_ZntB"/>
</dbReference>
<dbReference type="VEuPathDB" id="TriTrypDB:TCDM_10333"/>
<dbReference type="VEuPathDB" id="TriTrypDB:TcCL_NonESM07653"/>
<dbReference type="GO" id="GO:0016020">
    <property type="term" value="C:membrane"/>
    <property type="evidence" value="ECO:0007669"/>
    <property type="project" value="UniProtKB-SubCell"/>
</dbReference>
<evidence type="ECO:0000256" key="4">
    <source>
        <dbReference type="ARBA" id="ARBA00022989"/>
    </source>
</evidence>
<sequence length="401" mass="45628">MQLSNVDFTPVKGMVQGMQRCTIARQFKGEATIIQNFRLPDEVQLSLRKVLSTQEQACVWVDMQGCTDEQNRNVLRLLFPDLQQSQIEGVLSPEKYDAVELQPVKGEYLIGSLACACERQRCAVEMEDEENTVICSFVCNDRFLVTMHAAPFLGLKELLHHVKVGGGLLIQETTSEFCDSEGTEIFTMKGSAVLCALVCFTCETYLPNLTGLISEVDCIDEMVLLVAPGKRDQTDLLRRVSVLRRRMSTENARLYLKEKLLQELMGPTMRTTFVSRDSELVKAYREVFMELSQVLERMEVARDTLNHVNLNFVNAVFMRMSQASAGFDYRMMVISQISTICLPLNLLASFYGMNCKVPWSADDYDNLNCFWAIMGIMLAWTIICMFQPVRLLFCSREADFE</sequence>
<dbReference type="Pfam" id="PF01544">
    <property type="entry name" value="CorA"/>
    <property type="match status" value="1"/>
</dbReference>
<evidence type="ECO:0000256" key="2">
    <source>
        <dbReference type="ARBA" id="ARBA00009765"/>
    </source>
</evidence>
<dbReference type="VEuPathDB" id="TriTrypDB:TcYC6_0105750"/>
<dbReference type="SUPFAM" id="SSF143865">
    <property type="entry name" value="CorA soluble domain-like"/>
    <property type="match status" value="1"/>
</dbReference>
<evidence type="ECO:0008006" key="9">
    <source>
        <dbReference type="Google" id="ProtNLM"/>
    </source>
</evidence>
<dbReference type="VEuPathDB" id="TriTrypDB:ECC02_004988"/>
<keyword evidence="3 6" id="KW-0812">Transmembrane</keyword>
<evidence type="ECO:0000256" key="1">
    <source>
        <dbReference type="ARBA" id="ARBA00004141"/>
    </source>
</evidence>
<name>A0A2V2VPV1_TRYCR</name>
<comment type="subcellular location">
    <subcellularLocation>
        <location evidence="1">Membrane</location>
        <topology evidence="1">Multi-pass membrane protein</topology>
    </subcellularLocation>
</comment>
<dbReference type="Proteomes" id="UP000246121">
    <property type="component" value="Unassembled WGS sequence"/>
</dbReference>
<keyword evidence="5 6" id="KW-0472">Membrane</keyword>
<dbReference type="VEuPathDB" id="TriTrypDB:TcBrA4_0091330"/>
<dbReference type="VEuPathDB" id="TriTrypDB:TCSYLVIO_005907"/>
<feature type="transmembrane region" description="Helical" evidence="6">
    <location>
        <begin position="371"/>
        <end position="393"/>
    </location>
</feature>
<dbReference type="VEuPathDB" id="TriTrypDB:C4B63_12g344"/>
<dbReference type="VEuPathDB" id="TriTrypDB:TcCLB.510837.30"/>
<evidence type="ECO:0000256" key="6">
    <source>
        <dbReference type="SAM" id="Phobius"/>
    </source>
</evidence>
<dbReference type="AlphaFoldDB" id="A0A2V2VPV1"/>
<dbReference type="PANTHER" id="PTHR21535">
    <property type="entry name" value="MAGNESIUM AND COBALT TRANSPORT PROTEIN/MITOCHONDRIAL IMPORT INNER MEMBRANE TRANSLOCASE SUBUNIT TIM8"/>
    <property type="match status" value="1"/>
</dbReference>